<comment type="caution">
    <text evidence="2">The sequence shown here is derived from an EMBL/GenBank/DDBJ whole genome shotgun (WGS) entry which is preliminary data.</text>
</comment>
<reference evidence="2 3" key="1">
    <citation type="submission" date="2023-08" db="EMBL/GenBank/DDBJ databases">
        <title>Black Yeasts Isolated from many extreme environments.</title>
        <authorList>
            <person name="Coleine C."/>
            <person name="Stajich J.E."/>
            <person name="Selbmann L."/>
        </authorList>
    </citation>
    <scope>NUCLEOTIDE SEQUENCE [LARGE SCALE GENOMIC DNA]</scope>
    <source>
        <strain evidence="2 3">CCFEE 5885</strain>
    </source>
</reference>
<organism evidence="2 3">
    <name type="scientific">Lithohypha guttulata</name>
    <dbReference type="NCBI Taxonomy" id="1690604"/>
    <lineage>
        <taxon>Eukaryota</taxon>
        <taxon>Fungi</taxon>
        <taxon>Dikarya</taxon>
        <taxon>Ascomycota</taxon>
        <taxon>Pezizomycotina</taxon>
        <taxon>Eurotiomycetes</taxon>
        <taxon>Chaetothyriomycetidae</taxon>
        <taxon>Chaetothyriales</taxon>
        <taxon>Trichomeriaceae</taxon>
        <taxon>Lithohypha</taxon>
    </lineage>
</organism>
<gene>
    <name evidence="2" type="ORF">LTR24_010685</name>
</gene>
<sequence length="180" mass="19399">MEQPPDHQPCRQTSVDESDDETIASTLSTTTDVDEVRESDEDFIEADSEASHSTEDYQDHVVTSEGSSEHWDDEPEDEDDGAKYNEADERADDDDTAADEGFDHGSAQGTPESQGHAPVNVAHVLEGTLVHESLLASLIAVLRSLDVHSRDAVHHARDARGGGAYDSTSPEPVLASSTTL</sequence>
<evidence type="ECO:0000313" key="2">
    <source>
        <dbReference type="EMBL" id="KAK5069982.1"/>
    </source>
</evidence>
<feature type="region of interest" description="Disordered" evidence="1">
    <location>
        <begin position="157"/>
        <end position="180"/>
    </location>
</feature>
<feature type="compositionally biased region" description="Basic and acidic residues" evidence="1">
    <location>
        <begin position="49"/>
        <end position="59"/>
    </location>
</feature>
<feature type="compositionally biased region" description="Acidic residues" evidence="1">
    <location>
        <begin position="89"/>
        <end position="100"/>
    </location>
</feature>
<feature type="region of interest" description="Disordered" evidence="1">
    <location>
        <begin position="1"/>
        <end position="118"/>
    </location>
</feature>
<keyword evidence="3" id="KW-1185">Reference proteome</keyword>
<name>A0ABR0JT63_9EURO</name>
<feature type="compositionally biased region" description="Acidic residues" evidence="1">
    <location>
        <begin position="32"/>
        <end position="48"/>
    </location>
</feature>
<dbReference type="EMBL" id="JAVRRG010000425">
    <property type="protein sequence ID" value="KAK5069982.1"/>
    <property type="molecule type" value="Genomic_DNA"/>
</dbReference>
<feature type="compositionally biased region" description="Polar residues" evidence="1">
    <location>
        <begin position="166"/>
        <end position="180"/>
    </location>
</feature>
<evidence type="ECO:0000313" key="3">
    <source>
        <dbReference type="Proteomes" id="UP001345013"/>
    </source>
</evidence>
<proteinExistence type="predicted"/>
<dbReference type="Proteomes" id="UP001345013">
    <property type="component" value="Unassembled WGS sequence"/>
</dbReference>
<evidence type="ECO:0000256" key="1">
    <source>
        <dbReference type="SAM" id="MobiDB-lite"/>
    </source>
</evidence>
<protein>
    <submittedName>
        <fullName evidence="2">Uncharacterized protein</fullName>
    </submittedName>
</protein>
<accession>A0ABR0JT63</accession>
<feature type="compositionally biased region" description="Acidic residues" evidence="1">
    <location>
        <begin position="71"/>
        <end position="80"/>
    </location>
</feature>